<name>A0AA91RFH5_9MYCO</name>
<reference evidence="1 2" key="1">
    <citation type="submission" date="2016-12" db="EMBL/GenBank/DDBJ databases">
        <title>The new phylogeny of genus Mycobacterium.</title>
        <authorList>
            <person name="Tortoli E."/>
            <person name="Trovato A."/>
            <person name="Cirillo D.M."/>
        </authorList>
    </citation>
    <scope>NUCLEOTIDE SEQUENCE [LARGE SCALE GENOMIC DNA]</scope>
    <source>
        <strain evidence="1 2">DSM 44624</strain>
    </source>
</reference>
<dbReference type="Proteomes" id="UP000192441">
    <property type="component" value="Unassembled WGS sequence"/>
</dbReference>
<dbReference type="AlphaFoldDB" id="A0AA91RFH5"/>
<proteinExistence type="predicted"/>
<gene>
    <name evidence="1" type="ORF">BST20_27690</name>
</gene>
<protein>
    <submittedName>
        <fullName evidence="1">Uncharacterized protein</fullName>
    </submittedName>
</protein>
<evidence type="ECO:0000313" key="1">
    <source>
        <dbReference type="EMBL" id="ORA31146.1"/>
    </source>
</evidence>
<dbReference type="EMBL" id="MVHM01000033">
    <property type="protein sequence ID" value="ORA31146.1"/>
    <property type="molecule type" value="Genomic_DNA"/>
</dbReference>
<evidence type="ECO:0000313" key="2">
    <source>
        <dbReference type="Proteomes" id="UP000192441"/>
    </source>
</evidence>
<sequence>MVYFDGLLFMTRSVVTWRFLHMGAANAAQCLECGKTFTVSHGGGFFFHLLRCGECGRTRAIGFDELGDLHLRYLKGSTTPHCVASAKHDELVREYVDVEPISATDYWAGVEALAGWCECGGKITLDAPARCPACRSLQFEEGPELIRYD</sequence>
<comment type="caution">
    <text evidence="1">The sequence shown here is derived from an EMBL/GenBank/DDBJ whole genome shotgun (WGS) entry which is preliminary data.</text>
</comment>
<accession>A0AA91RFH5</accession>
<organism evidence="1 2">
    <name type="scientific">Mycobacterium branderi</name>
    <dbReference type="NCBI Taxonomy" id="43348"/>
    <lineage>
        <taxon>Bacteria</taxon>
        <taxon>Bacillati</taxon>
        <taxon>Actinomycetota</taxon>
        <taxon>Actinomycetes</taxon>
        <taxon>Mycobacteriales</taxon>
        <taxon>Mycobacteriaceae</taxon>
        <taxon>Mycobacterium</taxon>
    </lineage>
</organism>